<dbReference type="RefSeq" id="WP_309758433.1">
    <property type="nucleotide sequence ID" value="NZ_JAVJAF010000001.1"/>
</dbReference>
<keyword evidence="1" id="KW-0812">Transmembrane</keyword>
<accession>A0AAJ2BKK4</accession>
<proteinExistence type="predicted"/>
<sequence>MDAMLGGGWYAAHKAVAAILLLIAAALVWIVGVKLNSDQGRLLIDPNTQEQVLLKRRHTIFWIPMQWASAIAIIQLMK</sequence>
<dbReference type="AlphaFoldDB" id="A0AAJ2BKK4"/>
<name>A0AAJ2BKK4_9PSED</name>
<keyword evidence="1" id="KW-1133">Transmembrane helix</keyword>
<dbReference type="EMBL" id="JAVJAF010000001">
    <property type="protein sequence ID" value="MDR6234575.1"/>
    <property type="molecule type" value="Genomic_DNA"/>
</dbReference>
<comment type="caution">
    <text evidence="2">The sequence shown here is derived from an EMBL/GenBank/DDBJ whole genome shotgun (WGS) entry which is preliminary data.</text>
</comment>
<evidence type="ECO:0000313" key="3">
    <source>
        <dbReference type="Proteomes" id="UP001268036"/>
    </source>
</evidence>
<feature type="transmembrane region" description="Helical" evidence="1">
    <location>
        <begin position="12"/>
        <end position="33"/>
    </location>
</feature>
<gene>
    <name evidence="2" type="ORF">QE440_002316</name>
</gene>
<feature type="transmembrane region" description="Helical" evidence="1">
    <location>
        <begin position="59"/>
        <end position="77"/>
    </location>
</feature>
<keyword evidence="1" id="KW-0472">Membrane</keyword>
<organism evidence="2 3">
    <name type="scientific">Pseudomonas oryzihabitans</name>
    <dbReference type="NCBI Taxonomy" id="47885"/>
    <lineage>
        <taxon>Bacteria</taxon>
        <taxon>Pseudomonadati</taxon>
        <taxon>Pseudomonadota</taxon>
        <taxon>Gammaproteobacteria</taxon>
        <taxon>Pseudomonadales</taxon>
        <taxon>Pseudomonadaceae</taxon>
        <taxon>Pseudomonas</taxon>
    </lineage>
</organism>
<dbReference type="Proteomes" id="UP001268036">
    <property type="component" value="Unassembled WGS sequence"/>
</dbReference>
<reference evidence="2" key="1">
    <citation type="submission" date="2023-08" db="EMBL/GenBank/DDBJ databases">
        <title>Functional and genomic diversity of the sorghum phyllosphere microbiome.</title>
        <authorList>
            <person name="Shade A."/>
        </authorList>
    </citation>
    <scope>NUCLEOTIDE SEQUENCE</scope>
    <source>
        <strain evidence="2">SORGH_AS_0201</strain>
    </source>
</reference>
<evidence type="ECO:0000313" key="2">
    <source>
        <dbReference type="EMBL" id="MDR6234575.1"/>
    </source>
</evidence>
<evidence type="ECO:0000256" key="1">
    <source>
        <dbReference type="SAM" id="Phobius"/>
    </source>
</evidence>
<protein>
    <submittedName>
        <fullName evidence="2">Uncharacterized protein</fullName>
    </submittedName>
</protein>